<name>A0A917N5A6_9ENTE</name>
<dbReference type="EMBL" id="BMDT01000014">
    <property type="protein sequence ID" value="GGI66648.1"/>
    <property type="molecule type" value="Genomic_DNA"/>
</dbReference>
<evidence type="ECO:0000259" key="1">
    <source>
        <dbReference type="PROSITE" id="PS51819"/>
    </source>
</evidence>
<dbReference type="PANTHER" id="PTHR43279">
    <property type="entry name" value="CATECHOL-2,3-DIOXYGENASE"/>
    <property type="match status" value="1"/>
</dbReference>
<dbReference type="PANTHER" id="PTHR43279:SF1">
    <property type="entry name" value="CATECHOL-2,3-DIOXYGENASE"/>
    <property type="match status" value="1"/>
</dbReference>
<dbReference type="SUPFAM" id="SSF54593">
    <property type="entry name" value="Glyoxalase/Bleomycin resistance protein/Dihydroxybiphenyl dioxygenase"/>
    <property type="match status" value="2"/>
</dbReference>
<keyword evidence="2" id="KW-0223">Dioxygenase</keyword>
<evidence type="ECO:0000313" key="2">
    <source>
        <dbReference type="EMBL" id="GGI66648.1"/>
    </source>
</evidence>
<dbReference type="Pfam" id="PF14506">
    <property type="entry name" value="CppA_N"/>
    <property type="match status" value="1"/>
</dbReference>
<dbReference type="Proteomes" id="UP000622610">
    <property type="component" value="Unassembled WGS sequence"/>
</dbReference>
<accession>A0A917N5A6</accession>
<proteinExistence type="predicted"/>
<dbReference type="Gene3D" id="3.10.180.10">
    <property type="entry name" value="2,3-Dihydroxybiphenyl 1,2-Dioxygenase, domain 1"/>
    <property type="match status" value="2"/>
</dbReference>
<dbReference type="GO" id="GO:0051213">
    <property type="term" value="F:dioxygenase activity"/>
    <property type="evidence" value="ECO:0007669"/>
    <property type="project" value="UniProtKB-KW"/>
</dbReference>
<dbReference type="InterPro" id="IPR032703">
    <property type="entry name" value="CppA_C"/>
</dbReference>
<gene>
    <name evidence="2" type="ORF">GCM10011482_23020</name>
</gene>
<sequence>MSSFMLGSTALLETLTIRVKNRNNMIQFYQGILGFKLKQEENALAIMGTVDSHLEQLWLEESPRAREHFGEVKKLVNYTIEISHVAELASIYQRLVQANHDILSIDFTPGTIDICLMDPEQNQLILTTPQTTTKIETVEALGEQGKLETVLSANTRVKALTLNVPNKEEARIFFTDVLGLTASHLQTTHEKALSLALEESDEENILTPTHEILGIDFLKFTISEADLLALEAHLVAQNIEFFIDKKKSILTIYDPVGVEWWFTKEKTK</sequence>
<dbReference type="RefSeq" id="WP_188368472.1">
    <property type="nucleotide sequence ID" value="NZ_BMDT01000014.1"/>
</dbReference>
<dbReference type="Pfam" id="PF14507">
    <property type="entry name" value="CppA_C"/>
    <property type="match status" value="1"/>
</dbReference>
<dbReference type="InterPro" id="IPR037523">
    <property type="entry name" value="VOC_core"/>
</dbReference>
<comment type="caution">
    <text evidence="2">The sequence shown here is derived from an EMBL/GenBank/DDBJ whole genome shotgun (WGS) entry which is preliminary data.</text>
</comment>
<dbReference type="AlphaFoldDB" id="A0A917N5A6"/>
<keyword evidence="3" id="KW-1185">Reference proteome</keyword>
<dbReference type="InterPro" id="IPR032702">
    <property type="entry name" value="CppA_N"/>
</dbReference>
<feature type="domain" description="VOC" evidence="1">
    <location>
        <begin position="156"/>
        <end position="268"/>
    </location>
</feature>
<dbReference type="InterPro" id="IPR029068">
    <property type="entry name" value="Glyas_Bleomycin-R_OHBP_Dase"/>
</dbReference>
<dbReference type="PROSITE" id="PS51819">
    <property type="entry name" value="VOC"/>
    <property type="match status" value="1"/>
</dbReference>
<reference evidence="2" key="2">
    <citation type="submission" date="2020-09" db="EMBL/GenBank/DDBJ databases">
        <authorList>
            <person name="Sun Q."/>
            <person name="Sedlacek I."/>
        </authorList>
    </citation>
    <scope>NUCLEOTIDE SEQUENCE</scope>
    <source>
        <strain evidence="2">CCM 8433</strain>
    </source>
</reference>
<reference evidence="2" key="1">
    <citation type="journal article" date="2014" name="Int. J. Syst. Evol. Microbiol.">
        <title>Complete genome sequence of Corynebacterium casei LMG S-19264T (=DSM 44701T), isolated from a smear-ripened cheese.</title>
        <authorList>
            <consortium name="US DOE Joint Genome Institute (JGI-PGF)"/>
            <person name="Walter F."/>
            <person name="Albersmeier A."/>
            <person name="Kalinowski J."/>
            <person name="Ruckert C."/>
        </authorList>
    </citation>
    <scope>NUCLEOTIDE SEQUENCE</scope>
    <source>
        <strain evidence="2">CCM 8433</strain>
    </source>
</reference>
<protein>
    <submittedName>
        <fullName evidence="2">Extradiol dioxygenase</fullName>
    </submittedName>
</protein>
<evidence type="ECO:0000313" key="3">
    <source>
        <dbReference type="Proteomes" id="UP000622610"/>
    </source>
</evidence>
<organism evidence="2 3">
    <name type="scientific">Enterococcus alcedinis</name>
    <dbReference type="NCBI Taxonomy" id="1274384"/>
    <lineage>
        <taxon>Bacteria</taxon>
        <taxon>Bacillati</taxon>
        <taxon>Bacillota</taxon>
        <taxon>Bacilli</taxon>
        <taxon>Lactobacillales</taxon>
        <taxon>Enterococcaceae</taxon>
        <taxon>Enterococcus</taxon>
    </lineage>
</organism>
<keyword evidence="2" id="KW-0560">Oxidoreductase</keyword>